<feature type="compositionally biased region" description="Low complexity" evidence="2">
    <location>
        <begin position="287"/>
        <end position="300"/>
    </location>
</feature>
<evidence type="ECO:0000313" key="4">
    <source>
        <dbReference type="EMBL" id="KAL0486146.1"/>
    </source>
</evidence>
<evidence type="ECO:0000256" key="1">
    <source>
        <dbReference type="RuleBase" id="RU000383"/>
    </source>
</evidence>
<name>A0AAW2Z8K2_9EUKA</name>
<dbReference type="CDD" id="cd20514">
    <property type="entry name" value="CYCLIN_CCNC_rpt2"/>
    <property type="match status" value="1"/>
</dbReference>
<dbReference type="PIRSF" id="PIRSF028758">
    <property type="entry name" value="Cyclin, C/H/G types"/>
    <property type="match status" value="1"/>
</dbReference>
<dbReference type="GO" id="GO:0016538">
    <property type="term" value="F:cyclin-dependent protein serine/threonine kinase regulator activity"/>
    <property type="evidence" value="ECO:0007669"/>
    <property type="project" value="InterPro"/>
</dbReference>
<dbReference type="InterPro" id="IPR043198">
    <property type="entry name" value="Cyclin/Ssn8"/>
</dbReference>
<dbReference type="InterPro" id="IPR036915">
    <property type="entry name" value="Cyclin-like_sf"/>
</dbReference>
<organism evidence="4 5">
    <name type="scientific">Acrasis kona</name>
    <dbReference type="NCBI Taxonomy" id="1008807"/>
    <lineage>
        <taxon>Eukaryota</taxon>
        <taxon>Discoba</taxon>
        <taxon>Heterolobosea</taxon>
        <taxon>Tetramitia</taxon>
        <taxon>Eutetramitia</taxon>
        <taxon>Acrasidae</taxon>
        <taxon>Acrasis</taxon>
    </lineage>
</organism>
<sequence>MATNFWRSSHSKTISSNTNTNNAIIEQDLSQIPPGHIFTDKEKELLLLHHMDELRNYGTKLQMHQRVIATAMVYFKRFFANNQIRDCDPLLLVPTVLLMASKIEECPINCKSILKILPSEFTNLYSMQNIIDCEIHLMEQLDFNLTIYHPYKQLELYIESLHLENDVALVQSAWNFMNDSYYSDACLQFSPHLIALASVYMAHLFGRVDLDEAQQKQFKERDDRIKKWFDTLNVHMRQIGAITNQILDLYKTLQESRTGDVLATPLLKITKMRMANVWRTNQPSYPPQQQAIPPQQQMRN</sequence>
<dbReference type="InterPro" id="IPR013763">
    <property type="entry name" value="Cyclin-like_dom"/>
</dbReference>
<feature type="domain" description="Cyclin-like" evidence="3">
    <location>
        <begin position="152"/>
        <end position="234"/>
    </location>
</feature>
<keyword evidence="1" id="KW-0195">Cyclin</keyword>
<accession>A0AAW2Z8K2</accession>
<dbReference type="PANTHER" id="PTHR10026">
    <property type="entry name" value="CYCLIN"/>
    <property type="match status" value="1"/>
</dbReference>
<keyword evidence="5" id="KW-1185">Reference proteome</keyword>
<proteinExistence type="inferred from homology"/>
<dbReference type="Pfam" id="PF00134">
    <property type="entry name" value="Cyclin_N"/>
    <property type="match status" value="1"/>
</dbReference>
<feature type="region of interest" description="Disordered" evidence="2">
    <location>
        <begin position="280"/>
        <end position="300"/>
    </location>
</feature>
<dbReference type="InterPro" id="IPR006671">
    <property type="entry name" value="Cyclin_N"/>
</dbReference>
<comment type="caution">
    <text evidence="4">The sequence shown here is derived from an EMBL/GenBank/DDBJ whole genome shotgun (WGS) entry which is preliminary data.</text>
</comment>
<evidence type="ECO:0000313" key="5">
    <source>
        <dbReference type="Proteomes" id="UP001431209"/>
    </source>
</evidence>
<comment type="similarity">
    <text evidence="1">Belongs to the cyclin family.</text>
</comment>
<dbReference type="SUPFAM" id="SSF47954">
    <property type="entry name" value="Cyclin-like"/>
    <property type="match status" value="2"/>
</dbReference>
<reference evidence="4 5" key="1">
    <citation type="submission" date="2024-03" db="EMBL/GenBank/DDBJ databases">
        <title>The Acrasis kona genome and developmental transcriptomes reveal deep origins of eukaryotic multicellular pathways.</title>
        <authorList>
            <person name="Sheikh S."/>
            <person name="Fu C.-J."/>
            <person name="Brown M.W."/>
            <person name="Baldauf S.L."/>
        </authorList>
    </citation>
    <scope>NUCLEOTIDE SEQUENCE [LARGE SCALE GENOMIC DNA]</scope>
    <source>
        <strain evidence="4 5">ATCC MYA-3509</strain>
    </source>
</reference>
<protein>
    <submittedName>
        <fullName evidence="4">Cyclin C</fullName>
    </submittedName>
</protein>
<dbReference type="Gene3D" id="1.10.472.10">
    <property type="entry name" value="Cyclin-like"/>
    <property type="match status" value="2"/>
</dbReference>
<evidence type="ECO:0000256" key="2">
    <source>
        <dbReference type="SAM" id="MobiDB-lite"/>
    </source>
</evidence>
<dbReference type="Proteomes" id="UP001431209">
    <property type="component" value="Unassembled WGS sequence"/>
</dbReference>
<dbReference type="EMBL" id="JAOPGA020001203">
    <property type="protein sequence ID" value="KAL0486146.1"/>
    <property type="molecule type" value="Genomic_DNA"/>
</dbReference>
<gene>
    <name evidence="4" type="ORF">AKO1_001817</name>
</gene>
<dbReference type="GO" id="GO:0006357">
    <property type="term" value="P:regulation of transcription by RNA polymerase II"/>
    <property type="evidence" value="ECO:0007669"/>
    <property type="project" value="InterPro"/>
</dbReference>
<dbReference type="AlphaFoldDB" id="A0AAW2Z8K2"/>
<feature type="domain" description="Cyclin-like" evidence="3">
    <location>
        <begin position="52"/>
        <end position="139"/>
    </location>
</feature>
<evidence type="ECO:0000259" key="3">
    <source>
        <dbReference type="SMART" id="SM00385"/>
    </source>
</evidence>
<dbReference type="SMART" id="SM00385">
    <property type="entry name" value="CYCLIN"/>
    <property type="match status" value="2"/>
</dbReference>